<proteinExistence type="predicted"/>
<evidence type="ECO:0000313" key="2">
    <source>
        <dbReference type="EMBL" id="GJT98722.1"/>
    </source>
</evidence>
<reference evidence="2" key="2">
    <citation type="submission" date="2022-01" db="EMBL/GenBank/DDBJ databases">
        <authorList>
            <person name="Yamashiro T."/>
            <person name="Shiraishi A."/>
            <person name="Satake H."/>
            <person name="Nakayama K."/>
        </authorList>
    </citation>
    <scope>NUCLEOTIDE SEQUENCE</scope>
</reference>
<dbReference type="InterPro" id="IPR044809">
    <property type="entry name" value="AUF1-like"/>
</dbReference>
<feature type="domain" description="F-box" evidence="1">
    <location>
        <begin position="1"/>
        <end position="48"/>
    </location>
</feature>
<dbReference type="PANTHER" id="PTHR31215">
    <property type="entry name" value="OS05G0510400 PROTEIN-RELATED"/>
    <property type="match status" value="1"/>
</dbReference>
<accession>A0ABQ5IHB8</accession>
<dbReference type="PROSITE" id="PS50181">
    <property type="entry name" value="FBOX"/>
    <property type="match status" value="1"/>
</dbReference>
<protein>
    <submittedName>
        <fullName evidence="2">F-box/LRR-repeat protein-like protein</fullName>
    </submittedName>
</protein>
<dbReference type="SUPFAM" id="SSF81383">
    <property type="entry name" value="F-box domain"/>
    <property type="match status" value="1"/>
</dbReference>
<reference evidence="2" key="1">
    <citation type="journal article" date="2022" name="Int. J. Mol. Sci.">
        <title>Draft Genome of Tanacetum Coccineum: Genomic Comparison of Closely Related Tanacetum-Family Plants.</title>
        <authorList>
            <person name="Yamashiro T."/>
            <person name="Shiraishi A."/>
            <person name="Nakayama K."/>
            <person name="Satake H."/>
        </authorList>
    </citation>
    <scope>NUCLEOTIDE SEQUENCE</scope>
</reference>
<evidence type="ECO:0000259" key="1">
    <source>
        <dbReference type="PROSITE" id="PS50181"/>
    </source>
</evidence>
<dbReference type="InterPro" id="IPR032675">
    <property type="entry name" value="LRR_dom_sf"/>
</dbReference>
<name>A0ABQ5IHB8_9ASTR</name>
<sequence>MEKLPEDLHVDILRRLDSVDVARCRAASKIFDNAYSHLRSIKLKWTIVKPSSENLFKKKFLNLISNMRVVESLCVGLDELREYIKNHGDDLNLLTQESFIMEWLPKVSQNLKSLSITYFYEECWSRQANMLHLVSAYCHKLVELKVKNVWPHALLSSMDNLNPMLMLTSLTLEHIYLNDENLNKLNMCVPNLQVLNLIDVRGLSKPKIHLRATDDV</sequence>
<dbReference type="Proteomes" id="UP001151760">
    <property type="component" value="Unassembled WGS sequence"/>
</dbReference>
<evidence type="ECO:0000313" key="3">
    <source>
        <dbReference type="Proteomes" id="UP001151760"/>
    </source>
</evidence>
<gene>
    <name evidence="2" type="ORF">Tco_1094240</name>
</gene>
<dbReference type="InterPro" id="IPR001810">
    <property type="entry name" value="F-box_dom"/>
</dbReference>
<organism evidence="2 3">
    <name type="scientific">Tanacetum coccineum</name>
    <dbReference type="NCBI Taxonomy" id="301880"/>
    <lineage>
        <taxon>Eukaryota</taxon>
        <taxon>Viridiplantae</taxon>
        <taxon>Streptophyta</taxon>
        <taxon>Embryophyta</taxon>
        <taxon>Tracheophyta</taxon>
        <taxon>Spermatophyta</taxon>
        <taxon>Magnoliopsida</taxon>
        <taxon>eudicotyledons</taxon>
        <taxon>Gunneridae</taxon>
        <taxon>Pentapetalae</taxon>
        <taxon>asterids</taxon>
        <taxon>campanulids</taxon>
        <taxon>Asterales</taxon>
        <taxon>Asteraceae</taxon>
        <taxon>Asteroideae</taxon>
        <taxon>Anthemideae</taxon>
        <taxon>Anthemidinae</taxon>
        <taxon>Tanacetum</taxon>
    </lineage>
</organism>
<keyword evidence="3" id="KW-1185">Reference proteome</keyword>
<comment type="caution">
    <text evidence="2">The sequence shown here is derived from an EMBL/GenBank/DDBJ whole genome shotgun (WGS) entry which is preliminary data.</text>
</comment>
<dbReference type="InterPro" id="IPR036047">
    <property type="entry name" value="F-box-like_dom_sf"/>
</dbReference>
<dbReference type="Gene3D" id="3.80.10.10">
    <property type="entry name" value="Ribonuclease Inhibitor"/>
    <property type="match status" value="1"/>
</dbReference>
<dbReference type="EMBL" id="BQNB010020702">
    <property type="protein sequence ID" value="GJT98722.1"/>
    <property type="molecule type" value="Genomic_DNA"/>
</dbReference>